<dbReference type="RefSeq" id="WP_122628230.1">
    <property type="nucleotide sequence ID" value="NZ_UPPP01000072.1"/>
</dbReference>
<sequence>MSVYFLAKIEVEDPVEYQKYLDACDAIFAHYRGEYLAVDESPKVLEGEWSGSRTVLIRFPDEAEFFRWYHSAEYQKILRHRLRGARCETVLVKGKN</sequence>
<dbReference type="Proteomes" id="UP000277811">
    <property type="component" value="Unassembled WGS sequence"/>
</dbReference>
<reference evidence="2 3" key="1">
    <citation type="submission" date="2018-06" db="EMBL/GenBank/DDBJ databases">
        <authorList>
            <person name="Strepis N."/>
        </authorList>
    </citation>
    <scope>NUCLEOTIDE SEQUENCE [LARGE SCALE GENOMIC DNA]</scope>
    <source>
        <strain evidence="2">LUCI</strain>
    </source>
</reference>
<name>A0A498R7Y7_9FIRM</name>
<dbReference type="OrthoDB" id="516779at2"/>
<gene>
    <name evidence="2" type="ORF">LUCI_2543</name>
</gene>
<dbReference type="PANTHER" id="PTHR41521:SF4">
    <property type="entry name" value="BLR0684 PROTEIN"/>
    <property type="match status" value="1"/>
</dbReference>
<evidence type="ECO:0000313" key="2">
    <source>
        <dbReference type="EMBL" id="VBB07299.1"/>
    </source>
</evidence>
<dbReference type="PANTHER" id="PTHR41521">
    <property type="match status" value="1"/>
</dbReference>
<organism evidence="2 3">
    <name type="scientific">Lucifera butyrica</name>
    <dbReference type="NCBI Taxonomy" id="1351585"/>
    <lineage>
        <taxon>Bacteria</taxon>
        <taxon>Bacillati</taxon>
        <taxon>Bacillota</taxon>
        <taxon>Negativicutes</taxon>
        <taxon>Veillonellales</taxon>
        <taxon>Veillonellaceae</taxon>
        <taxon>Lucifera</taxon>
    </lineage>
</organism>
<dbReference type="SUPFAM" id="SSF54909">
    <property type="entry name" value="Dimeric alpha+beta barrel"/>
    <property type="match status" value="1"/>
</dbReference>
<protein>
    <submittedName>
        <fullName evidence="2">Dimeric alpha-beta barrel</fullName>
    </submittedName>
</protein>
<dbReference type="EMBL" id="UPPP01000072">
    <property type="protein sequence ID" value="VBB07299.1"/>
    <property type="molecule type" value="Genomic_DNA"/>
</dbReference>
<dbReference type="InterPro" id="IPR011008">
    <property type="entry name" value="Dimeric_a/b-barrel"/>
</dbReference>
<dbReference type="Gene3D" id="3.30.70.100">
    <property type="match status" value="1"/>
</dbReference>
<evidence type="ECO:0000259" key="1">
    <source>
        <dbReference type="Pfam" id="PF07045"/>
    </source>
</evidence>
<dbReference type="Pfam" id="PF07045">
    <property type="entry name" value="DUF1330"/>
    <property type="match status" value="1"/>
</dbReference>
<evidence type="ECO:0000313" key="3">
    <source>
        <dbReference type="Proteomes" id="UP000277811"/>
    </source>
</evidence>
<keyword evidence="3" id="KW-1185">Reference proteome</keyword>
<feature type="domain" description="DUF1330" evidence="1">
    <location>
        <begin position="2"/>
        <end position="94"/>
    </location>
</feature>
<dbReference type="InterPro" id="IPR010753">
    <property type="entry name" value="DUF1330"/>
</dbReference>
<accession>A0A498R7Y7</accession>
<dbReference type="AlphaFoldDB" id="A0A498R7Y7"/>
<proteinExistence type="predicted"/>